<dbReference type="EMBL" id="BKCP01005572">
    <property type="protein sequence ID" value="GER38995.1"/>
    <property type="molecule type" value="Genomic_DNA"/>
</dbReference>
<sequence>MSGPGHRTIGFSDPVDERRVRKYWRHCCLCMRDVLRFGKDCFHEQLSAYPALAENRCLDTGEGDPVIHRIQEQRNLQLIQPHSQEREKGRNKTVVPLTERMLLEDRKQSIKQARLRSELKATLPIGEGSIATRLDRQAAPNLPFWGGESQGRERGIIG</sequence>
<gene>
    <name evidence="1" type="ORF">STAS_15555</name>
</gene>
<reference evidence="2" key="1">
    <citation type="journal article" date="2019" name="Curr. Biol.">
        <title>Genome Sequence of Striga asiatica Provides Insight into the Evolution of Plant Parasitism.</title>
        <authorList>
            <person name="Yoshida S."/>
            <person name="Kim S."/>
            <person name="Wafula E.K."/>
            <person name="Tanskanen J."/>
            <person name="Kim Y.M."/>
            <person name="Honaas L."/>
            <person name="Yang Z."/>
            <person name="Spallek T."/>
            <person name="Conn C.E."/>
            <person name="Ichihashi Y."/>
            <person name="Cheong K."/>
            <person name="Cui S."/>
            <person name="Der J.P."/>
            <person name="Gundlach H."/>
            <person name="Jiao Y."/>
            <person name="Hori C."/>
            <person name="Ishida J.K."/>
            <person name="Kasahara H."/>
            <person name="Kiba T."/>
            <person name="Kim M.S."/>
            <person name="Koo N."/>
            <person name="Laohavisit A."/>
            <person name="Lee Y.H."/>
            <person name="Lumba S."/>
            <person name="McCourt P."/>
            <person name="Mortimer J.C."/>
            <person name="Mutuku J.M."/>
            <person name="Nomura T."/>
            <person name="Sasaki-Sekimoto Y."/>
            <person name="Seto Y."/>
            <person name="Wang Y."/>
            <person name="Wakatake T."/>
            <person name="Sakakibara H."/>
            <person name="Demura T."/>
            <person name="Yamaguchi S."/>
            <person name="Yoneyama K."/>
            <person name="Manabe R.I."/>
            <person name="Nelson D.C."/>
            <person name="Schulman A.H."/>
            <person name="Timko M.P."/>
            <person name="dePamphilis C.W."/>
            <person name="Choi D."/>
            <person name="Shirasu K."/>
        </authorList>
    </citation>
    <scope>NUCLEOTIDE SEQUENCE [LARGE SCALE GENOMIC DNA]</scope>
    <source>
        <strain evidence="2">cv. UVA1</strain>
    </source>
</reference>
<dbReference type="GO" id="GO:0000428">
    <property type="term" value="C:DNA-directed RNA polymerase complex"/>
    <property type="evidence" value="ECO:0007669"/>
    <property type="project" value="UniProtKB-KW"/>
</dbReference>
<evidence type="ECO:0000313" key="2">
    <source>
        <dbReference type="Proteomes" id="UP000325081"/>
    </source>
</evidence>
<protein>
    <submittedName>
        <fullName evidence="1">DNA-directed RNA polymerase subunit gamma</fullName>
    </submittedName>
</protein>
<keyword evidence="1" id="KW-0240">DNA-directed RNA polymerase</keyword>
<keyword evidence="2" id="KW-1185">Reference proteome</keyword>
<dbReference type="AlphaFoldDB" id="A0A5A7Q1G9"/>
<accession>A0A5A7Q1G9</accession>
<name>A0A5A7Q1G9_STRAF</name>
<keyword evidence="1" id="KW-0804">Transcription</keyword>
<dbReference type="Proteomes" id="UP000325081">
    <property type="component" value="Unassembled WGS sequence"/>
</dbReference>
<proteinExistence type="predicted"/>
<comment type="caution">
    <text evidence="1">The sequence shown here is derived from an EMBL/GenBank/DDBJ whole genome shotgun (WGS) entry which is preliminary data.</text>
</comment>
<evidence type="ECO:0000313" key="1">
    <source>
        <dbReference type="EMBL" id="GER38995.1"/>
    </source>
</evidence>
<organism evidence="1 2">
    <name type="scientific">Striga asiatica</name>
    <name type="common">Asiatic witchweed</name>
    <name type="synonym">Buchnera asiatica</name>
    <dbReference type="NCBI Taxonomy" id="4170"/>
    <lineage>
        <taxon>Eukaryota</taxon>
        <taxon>Viridiplantae</taxon>
        <taxon>Streptophyta</taxon>
        <taxon>Embryophyta</taxon>
        <taxon>Tracheophyta</taxon>
        <taxon>Spermatophyta</taxon>
        <taxon>Magnoliopsida</taxon>
        <taxon>eudicotyledons</taxon>
        <taxon>Gunneridae</taxon>
        <taxon>Pentapetalae</taxon>
        <taxon>asterids</taxon>
        <taxon>lamiids</taxon>
        <taxon>Lamiales</taxon>
        <taxon>Orobanchaceae</taxon>
        <taxon>Buchnereae</taxon>
        <taxon>Striga</taxon>
    </lineage>
</organism>